<dbReference type="InterPro" id="IPR052536">
    <property type="entry name" value="ABC-4_Integral_Memb_Prot"/>
</dbReference>
<proteinExistence type="inferred from homology"/>
<keyword evidence="2 6" id="KW-1003">Cell membrane</keyword>
<feature type="transmembrane region" description="Helical" evidence="6">
    <location>
        <begin position="20"/>
        <end position="40"/>
    </location>
</feature>
<evidence type="ECO:0000256" key="6">
    <source>
        <dbReference type="PIRNR" id="PIRNR018968"/>
    </source>
</evidence>
<evidence type="ECO:0000256" key="2">
    <source>
        <dbReference type="ARBA" id="ARBA00022475"/>
    </source>
</evidence>
<dbReference type="RefSeq" id="WP_044730913.1">
    <property type="nucleotide sequence ID" value="NZ_JYBP01000003.1"/>
</dbReference>
<evidence type="ECO:0000256" key="4">
    <source>
        <dbReference type="ARBA" id="ARBA00022989"/>
    </source>
</evidence>
<reference evidence="8 9" key="1">
    <citation type="submission" date="2015-01" db="EMBL/GenBank/DDBJ databases">
        <authorList>
            <person name="Filippidou S."/>
            <person name="Jeanneret N."/>
            <person name="Russel-Delif L."/>
            <person name="Junier T."/>
            <person name="Wunderlin T."/>
            <person name="Molina V."/>
            <person name="Johnson S.L."/>
            <person name="Davenport K.W."/>
            <person name="Chain P.S."/>
            <person name="Dorador C."/>
            <person name="Junier P."/>
        </authorList>
    </citation>
    <scope>NUCLEOTIDE SEQUENCE [LARGE SCALE GENOMIC DNA]</scope>
    <source>
        <strain evidence="8 9">Et7/4</strain>
    </source>
</reference>
<evidence type="ECO:0000259" key="7">
    <source>
        <dbReference type="Pfam" id="PF02687"/>
    </source>
</evidence>
<dbReference type="GO" id="GO:0055085">
    <property type="term" value="P:transmembrane transport"/>
    <property type="evidence" value="ECO:0007669"/>
    <property type="project" value="UniProtKB-UniRule"/>
</dbReference>
<dbReference type="PIRSF" id="PIRSF018968">
    <property type="entry name" value="ABC_permease_BceB"/>
    <property type="match status" value="1"/>
</dbReference>
<dbReference type="InterPro" id="IPR003838">
    <property type="entry name" value="ABC3_permease_C"/>
</dbReference>
<dbReference type="EMBL" id="JYBP01000003">
    <property type="protein sequence ID" value="KJE29186.1"/>
    <property type="molecule type" value="Genomic_DNA"/>
</dbReference>
<feature type="transmembrane region" description="Helical" evidence="6">
    <location>
        <begin position="608"/>
        <end position="628"/>
    </location>
</feature>
<gene>
    <name evidence="8" type="ORF">LG52_655</name>
</gene>
<keyword evidence="6" id="KW-0813">Transport</keyword>
<evidence type="ECO:0000256" key="5">
    <source>
        <dbReference type="ARBA" id="ARBA00023136"/>
    </source>
</evidence>
<dbReference type="OrthoDB" id="1705903at2"/>
<comment type="caution">
    <text evidence="8">The sequence shown here is derived from an EMBL/GenBank/DDBJ whole genome shotgun (WGS) entry which is preliminary data.</text>
</comment>
<comment type="similarity">
    <text evidence="6">Belongs to the ABC-4 integral membrane protein family.</text>
</comment>
<dbReference type="PANTHER" id="PTHR46795">
    <property type="entry name" value="ABC TRANSPORTER PERMEASE-RELATED-RELATED"/>
    <property type="match status" value="1"/>
</dbReference>
<dbReference type="InterPro" id="IPR027022">
    <property type="entry name" value="ABC_permease_BceB-typ"/>
</dbReference>
<organism evidence="8 9">
    <name type="scientific">Geobacillus kaustophilus</name>
    <dbReference type="NCBI Taxonomy" id="1462"/>
    <lineage>
        <taxon>Bacteria</taxon>
        <taxon>Bacillati</taxon>
        <taxon>Bacillota</taxon>
        <taxon>Bacilli</taxon>
        <taxon>Bacillales</taxon>
        <taxon>Anoxybacillaceae</taxon>
        <taxon>Geobacillus</taxon>
        <taxon>Geobacillus thermoleovorans group</taxon>
    </lineage>
</organism>
<feature type="transmembrane region" description="Helical" evidence="6">
    <location>
        <begin position="288"/>
        <end position="312"/>
    </location>
</feature>
<dbReference type="PATRIC" id="fig|1462.6.peg.799"/>
<sequence length="641" mass="72258">MNMKRLLFRNIKQNIQHYYLYVFALMFASALYFSFVTLQYDPALDAIKGGVKGAAAVRAGSMLLIVIVGVFLLYANALFIQRRGTEIALLQLIGLTKRTIFFMLAAENFLLYYGTLIIGILMGFAASKLLMMILFKIIDIHLTASLSFSVQALGQTLIVFSVIYTFMMGMNRLFLQKQTILSLFRSISATEAKHISAWNMVVGLAGIILIGSGYGISTKLFSSDWKSVQGLFMAMAFILGAVIIGTYLFFKGTISFLFHLWRKRKGGYLSINDVLSLSSLMFRMKSNALLLTIITTVSAVAIGLISLSYISYYSAEQSAQNNVAADFAFTDKKDAARFTAALRSHDIHYRETVIDVMEVPTDISMILDVADQSRLQFHPSATPLSVISDTSTGRIDVKPGEALLTGYQDFLRQFLPFKETGTIRLEENGRMIPLHYVGMKKDYYINYHFTYGMPTVVIDQTMFARLQKGIDPQKKKVHIGVHLTDETSIDRADQLFQRMEFASIADSRLAMSRHQKQTFGLIMFVVTFLGLAFLVTSGCILYFKQMGAGEEERPNYTILRKLGFTESDLLGGIRRKQLFYFGVPLLLGLSHSYFAVRSGWFFFGTELWTPMLTVMAIYTVCYSLFGVLSVRYHKKLIREAL</sequence>
<comment type="subcellular location">
    <subcellularLocation>
        <location evidence="1 6">Cell membrane</location>
        <topology evidence="1 6">Multi-pass membrane protein</topology>
    </subcellularLocation>
</comment>
<protein>
    <submittedName>
        <fullName evidence="8">FtsX-like permease family protein</fullName>
    </submittedName>
</protein>
<feature type="domain" description="ABC3 transporter permease C-terminal" evidence="7">
    <location>
        <begin position="61"/>
        <end position="165"/>
    </location>
</feature>
<dbReference type="GO" id="GO:0005886">
    <property type="term" value="C:plasma membrane"/>
    <property type="evidence" value="ECO:0007669"/>
    <property type="project" value="UniProtKB-SubCell"/>
</dbReference>
<feature type="transmembrane region" description="Helical" evidence="6">
    <location>
        <begin position="519"/>
        <end position="543"/>
    </location>
</feature>
<evidence type="ECO:0000313" key="9">
    <source>
        <dbReference type="Proteomes" id="UP000032522"/>
    </source>
</evidence>
<dbReference type="AlphaFoldDB" id="A0A0D8BYB1"/>
<dbReference type="Pfam" id="PF02687">
    <property type="entry name" value="FtsX"/>
    <property type="match status" value="1"/>
</dbReference>
<feature type="transmembrane region" description="Helical" evidence="6">
    <location>
        <begin position="195"/>
        <end position="216"/>
    </location>
</feature>
<feature type="transmembrane region" description="Helical" evidence="6">
    <location>
        <begin position="578"/>
        <end position="596"/>
    </location>
</feature>
<name>A0A0D8BYB1_GEOKU</name>
<feature type="transmembrane region" description="Helical" evidence="6">
    <location>
        <begin position="100"/>
        <end position="126"/>
    </location>
</feature>
<feature type="transmembrane region" description="Helical" evidence="6">
    <location>
        <begin position="228"/>
        <end position="250"/>
    </location>
</feature>
<dbReference type="PANTHER" id="PTHR46795:SF3">
    <property type="entry name" value="ABC TRANSPORTER PERMEASE"/>
    <property type="match status" value="1"/>
</dbReference>
<keyword evidence="5 6" id="KW-0472">Membrane</keyword>
<evidence type="ECO:0000256" key="1">
    <source>
        <dbReference type="ARBA" id="ARBA00004651"/>
    </source>
</evidence>
<keyword evidence="4 6" id="KW-1133">Transmembrane helix</keyword>
<feature type="transmembrane region" description="Helical" evidence="6">
    <location>
        <begin position="152"/>
        <end position="174"/>
    </location>
</feature>
<dbReference type="Proteomes" id="UP000032522">
    <property type="component" value="Unassembled WGS sequence"/>
</dbReference>
<feature type="transmembrane region" description="Helical" evidence="6">
    <location>
        <begin position="60"/>
        <end position="79"/>
    </location>
</feature>
<evidence type="ECO:0000256" key="3">
    <source>
        <dbReference type="ARBA" id="ARBA00022692"/>
    </source>
</evidence>
<evidence type="ECO:0000313" key="8">
    <source>
        <dbReference type="EMBL" id="KJE29186.1"/>
    </source>
</evidence>
<accession>A0A0D8BYB1</accession>
<keyword evidence="3 6" id="KW-0812">Transmembrane</keyword>